<dbReference type="Pfam" id="PF10342">
    <property type="entry name" value="Kre9_KNH"/>
    <property type="match status" value="1"/>
</dbReference>
<name>A0AAW0FYU6_9APHY</name>
<feature type="domain" description="Yeast cell wall synthesis Kre9/Knh1-like N-terminal" evidence="4">
    <location>
        <begin position="27"/>
        <end position="119"/>
    </location>
</feature>
<dbReference type="AlphaFoldDB" id="A0AAW0FYU6"/>
<feature type="chain" id="PRO_5043821921" description="Yeast cell wall synthesis Kre9/Knh1-like N-terminal domain-containing protein" evidence="3">
    <location>
        <begin position="21"/>
        <end position="250"/>
    </location>
</feature>
<evidence type="ECO:0000313" key="5">
    <source>
        <dbReference type="EMBL" id="KAK7686355.1"/>
    </source>
</evidence>
<sequence>MFSKGFFAAFIATLATVSLAEPVPSEPSPGSKFNAGATCHIAWDVDTSGTWTQMSIELMSGSNLAMNHITTVVTLDGTDATKNTYDYPCPEVTPNSAIYFYQFTDPATTNITWTTRFTIADASGNSVDPENATQPGGQAIPWGIGALVDPSKATPAPVGGTANGTSASASVGPTAGASSLVSSTSAAPVSSSSGITRVTSASSSSRATQSTSSANSTQTGNTGTGNGADSLFVGQGLLLAMGTIVAALIL</sequence>
<evidence type="ECO:0000256" key="2">
    <source>
        <dbReference type="SAM" id="MobiDB-lite"/>
    </source>
</evidence>
<evidence type="ECO:0000313" key="6">
    <source>
        <dbReference type="Proteomes" id="UP001385951"/>
    </source>
</evidence>
<reference evidence="5 6" key="1">
    <citation type="submission" date="2022-09" db="EMBL/GenBank/DDBJ databases">
        <authorList>
            <person name="Palmer J.M."/>
        </authorList>
    </citation>
    <scope>NUCLEOTIDE SEQUENCE [LARGE SCALE GENOMIC DNA]</scope>
    <source>
        <strain evidence="5 6">DSM 7382</strain>
    </source>
</reference>
<feature type="region of interest" description="Disordered" evidence="2">
    <location>
        <begin position="151"/>
        <end position="225"/>
    </location>
</feature>
<keyword evidence="6" id="KW-1185">Reference proteome</keyword>
<dbReference type="InterPro" id="IPR052982">
    <property type="entry name" value="SRP1/TIP1-like"/>
</dbReference>
<protein>
    <recommendedName>
        <fullName evidence="4">Yeast cell wall synthesis Kre9/Knh1-like N-terminal domain-containing protein</fullName>
    </recommendedName>
</protein>
<evidence type="ECO:0000259" key="4">
    <source>
        <dbReference type="Pfam" id="PF10342"/>
    </source>
</evidence>
<gene>
    <name evidence="5" type="ORF">QCA50_010579</name>
</gene>
<keyword evidence="1 3" id="KW-0732">Signal</keyword>
<comment type="caution">
    <text evidence="5">The sequence shown here is derived from an EMBL/GenBank/DDBJ whole genome shotgun (WGS) entry which is preliminary data.</text>
</comment>
<feature type="compositionally biased region" description="Low complexity" evidence="2">
    <location>
        <begin position="174"/>
        <end position="221"/>
    </location>
</feature>
<dbReference type="InterPro" id="IPR018466">
    <property type="entry name" value="Kre9/Knh1-like_N"/>
</dbReference>
<proteinExistence type="predicted"/>
<organism evidence="5 6">
    <name type="scientific">Cerrena zonata</name>
    <dbReference type="NCBI Taxonomy" id="2478898"/>
    <lineage>
        <taxon>Eukaryota</taxon>
        <taxon>Fungi</taxon>
        <taxon>Dikarya</taxon>
        <taxon>Basidiomycota</taxon>
        <taxon>Agaricomycotina</taxon>
        <taxon>Agaricomycetes</taxon>
        <taxon>Polyporales</taxon>
        <taxon>Cerrenaceae</taxon>
        <taxon>Cerrena</taxon>
    </lineage>
</organism>
<accession>A0AAW0FYU6</accession>
<feature type="signal peptide" evidence="3">
    <location>
        <begin position="1"/>
        <end position="20"/>
    </location>
</feature>
<dbReference type="PANTHER" id="PTHR40633:SF1">
    <property type="entry name" value="GPI ANCHORED SERINE-THREONINE RICH PROTEIN (AFU_ORTHOLOGUE AFUA_1G03630)"/>
    <property type="match status" value="1"/>
</dbReference>
<dbReference type="EMBL" id="JASBNA010000017">
    <property type="protein sequence ID" value="KAK7686355.1"/>
    <property type="molecule type" value="Genomic_DNA"/>
</dbReference>
<evidence type="ECO:0000256" key="3">
    <source>
        <dbReference type="SAM" id="SignalP"/>
    </source>
</evidence>
<dbReference type="PANTHER" id="PTHR40633">
    <property type="entry name" value="MATRIX PROTEIN, PUTATIVE (AFU_ORTHOLOGUE AFUA_8G05410)-RELATED"/>
    <property type="match status" value="1"/>
</dbReference>
<dbReference type="Proteomes" id="UP001385951">
    <property type="component" value="Unassembled WGS sequence"/>
</dbReference>
<evidence type="ECO:0000256" key="1">
    <source>
        <dbReference type="ARBA" id="ARBA00022729"/>
    </source>
</evidence>